<evidence type="ECO:0000313" key="2">
    <source>
        <dbReference type="EMBL" id="KAL0355763.1"/>
    </source>
</evidence>
<reference evidence="2" key="1">
    <citation type="submission" date="2020-06" db="EMBL/GenBank/DDBJ databases">
        <authorList>
            <person name="Li T."/>
            <person name="Hu X."/>
            <person name="Zhang T."/>
            <person name="Song X."/>
            <person name="Zhang H."/>
            <person name="Dai N."/>
            <person name="Sheng W."/>
            <person name="Hou X."/>
            <person name="Wei L."/>
        </authorList>
    </citation>
    <scope>NUCLEOTIDE SEQUENCE</scope>
    <source>
        <strain evidence="2">G02</strain>
        <tissue evidence="2">Leaf</tissue>
    </source>
</reference>
<reference evidence="2" key="2">
    <citation type="journal article" date="2024" name="Plant">
        <title>Genomic evolution and insights into agronomic trait innovations of Sesamum species.</title>
        <authorList>
            <person name="Miao H."/>
            <person name="Wang L."/>
            <person name="Qu L."/>
            <person name="Liu H."/>
            <person name="Sun Y."/>
            <person name="Le M."/>
            <person name="Wang Q."/>
            <person name="Wei S."/>
            <person name="Zheng Y."/>
            <person name="Lin W."/>
            <person name="Duan Y."/>
            <person name="Cao H."/>
            <person name="Xiong S."/>
            <person name="Wang X."/>
            <person name="Wei L."/>
            <person name="Li C."/>
            <person name="Ma Q."/>
            <person name="Ju M."/>
            <person name="Zhao R."/>
            <person name="Li G."/>
            <person name="Mu C."/>
            <person name="Tian Q."/>
            <person name="Mei H."/>
            <person name="Zhang T."/>
            <person name="Gao T."/>
            <person name="Zhang H."/>
        </authorList>
    </citation>
    <scope>NUCLEOTIDE SEQUENCE</scope>
    <source>
        <strain evidence="2">G02</strain>
    </source>
</reference>
<dbReference type="EMBL" id="JACGWJ010000017">
    <property type="protein sequence ID" value="KAL0355763.1"/>
    <property type="molecule type" value="Genomic_DNA"/>
</dbReference>
<evidence type="ECO:0000256" key="1">
    <source>
        <dbReference type="SAM" id="MobiDB-lite"/>
    </source>
</evidence>
<protein>
    <submittedName>
        <fullName evidence="2">Uncharacterized protein</fullName>
    </submittedName>
</protein>
<dbReference type="AlphaFoldDB" id="A0AAW2PL15"/>
<proteinExistence type="predicted"/>
<gene>
    <name evidence="2" type="ORF">Sradi_4023200</name>
</gene>
<feature type="region of interest" description="Disordered" evidence="1">
    <location>
        <begin position="39"/>
        <end position="67"/>
    </location>
</feature>
<organism evidence="2">
    <name type="scientific">Sesamum radiatum</name>
    <name type="common">Black benniseed</name>
    <dbReference type="NCBI Taxonomy" id="300843"/>
    <lineage>
        <taxon>Eukaryota</taxon>
        <taxon>Viridiplantae</taxon>
        <taxon>Streptophyta</taxon>
        <taxon>Embryophyta</taxon>
        <taxon>Tracheophyta</taxon>
        <taxon>Spermatophyta</taxon>
        <taxon>Magnoliopsida</taxon>
        <taxon>eudicotyledons</taxon>
        <taxon>Gunneridae</taxon>
        <taxon>Pentapetalae</taxon>
        <taxon>asterids</taxon>
        <taxon>lamiids</taxon>
        <taxon>Lamiales</taxon>
        <taxon>Pedaliaceae</taxon>
        <taxon>Sesamum</taxon>
    </lineage>
</organism>
<comment type="caution">
    <text evidence="2">The sequence shown here is derived from an EMBL/GenBank/DDBJ whole genome shotgun (WGS) entry which is preliminary data.</text>
</comment>
<accession>A0AAW2PL15</accession>
<sequence length="67" mass="6759">MVQPSVPIAAAIVPVLVGMENTNVADTFWQPPRVLGIASGPPMQVSSAPQPSDIGDGVPPASPSPTL</sequence>
<name>A0AAW2PL15_SESRA</name>